<dbReference type="AlphaFoldDB" id="A0A367PTQ9"/>
<protein>
    <submittedName>
        <fullName evidence="2">DUF3732 domain-containing protein</fullName>
    </submittedName>
</protein>
<feature type="coiled-coil region" evidence="1">
    <location>
        <begin position="394"/>
        <end position="421"/>
    </location>
</feature>
<dbReference type="RefSeq" id="WP_114130300.1">
    <property type="nucleotide sequence ID" value="NZ_CP068434.1"/>
</dbReference>
<dbReference type="InterPro" id="IPR022205">
    <property type="entry name" value="DUF3732"/>
</dbReference>
<accession>A0A367PTQ9</accession>
<evidence type="ECO:0000256" key="1">
    <source>
        <dbReference type="SAM" id="Coils"/>
    </source>
</evidence>
<comment type="caution">
    <text evidence="2">The sequence shown here is derived from an EMBL/GenBank/DDBJ whole genome shotgun (WGS) entry which is preliminary data.</text>
</comment>
<name>A0A367PTQ9_CUPNE</name>
<sequence length="665" mass="75065">MQFFISDLIIWPRNSNNEIRTLHFVEDKVNVIHGRSRTGKSSVIAIIDYCLGASRCAIPVGTIRAKAGWFGLQIRIRDTWILVARRTPDNGAGSSECHISMRASADAHFPGTISATHNLSQFKDAFNRIARVTNISLGDESQQGDGAENRPSYRDLAAFNFLPQHIVANPNILFYKSDSYKHKEKLKKVLPYALGIVGAEYLMKERERARTQKALDALMSEQEVRRRAFASWEADVRGIWNEAVELGMADELAGATTASRVESLKALNEAFHSGRLFQRLQTPRYGYTSQLFREATELEEKAQKDVDDLSRELRDYERLSGRARGLAQAVNTEKSRVVNLEWLQRSLVSDDACVVCGSSTSHTHAVVDRLAKELDRVSRLSDALTAGPIVDRQLEDLRGRLFEAEGRLQDARLRRAQLEHKDSSPKDSLARAFVLLGRLQALLMALSTLDGADDLAERMNELREALDGLEAYFLGAGRESRELEVNNVISQLIHGYSTNFNLKPEGAIGLDKAELTLSFFRKQQGRKEYLWEIGSGANWMGYHLATFLALHEYFTYDAQMDGPVFSFLAIDQPSQVYFPSTLSGKNLLDGKDEQAERLRGKHDGDISDTKRIFRVLSRGIERAKFRFQIIVLEHADKSIWGEVPHMHEVAEWKDDNAGLIPQDWH</sequence>
<gene>
    <name evidence="2" type="ORF">DDK22_01040</name>
</gene>
<dbReference type="Proteomes" id="UP000253501">
    <property type="component" value="Unassembled WGS sequence"/>
</dbReference>
<evidence type="ECO:0000313" key="2">
    <source>
        <dbReference type="EMBL" id="RCJ10275.1"/>
    </source>
</evidence>
<organism evidence="2 3">
    <name type="scientific">Cupriavidus necator</name>
    <name type="common">Alcaligenes eutrophus</name>
    <name type="synonym">Ralstonia eutropha</name>
    <dbReference type="NCBI Taxonomy" id="106590"/>
    <lineage>
        <taxon>Bacteria</taxon>
        <taxon>Pseudomonadati</taxon>
        <taxon>Pseudomonadota</taxon>
        <taxon>Betaproteobacteria</taxon>
        <taxon>Burkholderiales</taxon>
        <taxon>Burkholderiaceae</taxon>
        <taxon>Cupriavidus</taxon>
    </lineage>
</organism>
<proteinExistence type="predicted"/>
<evidence type="ECO:0000313" key="3">
    <source>
        <dbReference type="Proteomes" id="UP000253501"/>
    </source>
</evidence>
<dbReference type="Pfam" id="PF12532">
    <property type="entry name" value="DUF3732"/>
    <property type="match status" value="1"/>
</dbReference>
<feature type="coiled-coil region" evidence="1">
    <location>
        <begin position="292"/>
        <end position="319"/>
    </location>
</feature>
<reference evidence="2 3" key="1">
    <citation type="submission" date="2018-04" db="EMBL/GenBank/DDBJ databases">
        <title>Cupriavidus necator CR12 genome sequencing and assembly.</title>
        <authorList>
            <person name="Ben Fekih I."/>
            <person name="Mazhar H.S."/>
            <person name="Bello S.K."/>
            <person name="Rensing C."/>
        </authorList>
    </citation>
    <scope>NUCLEOTIDE SEQUENCE [LARGE SCALE GENOMIC DNA]</scope>
    <source>
        <strain evidence="2 3">CR12</strain>
    </source>
</reference>
<keyword evidence="1" id="KW-0175">Coiled coil</keyword>
<dbReference type="EMBL" id="QDHA01000003">
    <property type="protein sequence ID" value="RCJ10275.1"/>
    <property type="molecule type" value="Genomic_DNA"/>
</dbReference>